<dbReference type="AlphaFoldDB" id="A0A0F9ZD02"/>
<feature type="coiled-coil region" evidence="1">
    <location>
        <begin position="14"/>
        <end position="45"/>
    </location>
</feature>
<dbReference type="GeneID" id="36319508"/>
<comment type="caution">
    <text evidence="2">The sequence shown here is derived from an EMBL/GenBank/DDBJ whole genome shotgun (WGS) entry which is preliminary data.</text>
</comment>
<reference evidence="2 3" key="1">
    <citation type="journal article" date="2015" name="Environ. Microbiol.">
        <title>Genome analyses suggest the presence of polyploidy and recent human-driven expansions in eight global populations of the honeybee pathogen Nosema ceranae.</title>
        <authorList>
            <person name="Pelin A."/>
            <person name="Selman M."/>
            <person name="Aris-Brosou S."/>
            <person name="Farinelli L."/>
            <person name="Corradi N."/>
        </authorList>
    </citation>
    <scope>NUCLEOTIDE SEQUENCE [LARGE SCALE GENOMIC DNA]</scope>
    <source>
        <strain evidence="2 3">PA08 1199</strain>
    </source>
</reference>
<dbReference type="VEuPathDB" id="MicrosporidiaDB:AAJ76_2100044872"/>
<dbReference type="EMBL" id="JPQZ01000021">
    <property type="protein sequence ID" value="KKO75454.1"/>
    <property type="molecule type" value="Genomic_DNA"/>
</dbReference>
<evidence type="ECO:0000313" key="3">
    <source>
        <dbReference type="Proteomes" id="UP000034350"/>
    </source>
</evidence>
<dbReference type="Proteomes" id="UP000034350">
    <property type="component" value="Unassembled WGS sequence"/>
</dbReference>
<name>A0A0F9ZD02_9MICR</name>
<evidence type="ECO:0000256" key="1">
    <source>
        <dbReference type="SAM" id="Coils"/>
    </source>
</evidence>
<dbReference type="RefSeq" id="XP_024331196.1">
    <property type="nucleotide sequence ID" value="XM_024474583.1"/>
</dbReference>
<evidence type="ECO:0000313" key="2">
    <source>
        <dbReference type="EMBL" id="KKO75454.1"/>
    </source>
</evidence>
<accession>A0A0F9ZD02</accession>
<sequence length="54" mass="6433">MKEEDEIKKQELHLETLSNKYEEGIQKLKESLDKLRESVDRLSSFTDDMKNDSM</sequence>
<protein>
    <submittedName>
        <fullName evidence="2">Uncharacterized protein</fullName>
    </submittedName>
</protein>
<organism evidence="2 3">
    <name type="scientific">Vairimorpha ceranae</name>
    <dbReference type="NCBI Taxonomy" id="40302"/>
    <lineage>
        <taxon>Eukaryota</taxon>
        <taxon>Fungi</taxon>
        <taxon>Fungi incertae sedis</taxon>
        <taxon>Microsporidia</taxon>
        <taxon>Nosematidae</taxon>
        <taxon>Vairimorpha</taxon>
    </lineage>
</organism>
<keyword evidence="3" id="KW-1185">Reference proteome</keyword>
<proteinExistence type="predicted"/>
<keyword evidence="1" id="KW-0175">Coiled coil</keyword>
<gene>
    <name evidence="2" type="ORF">AAJ76_2100044872</name>
</gene>